<feature type="region of interest" description="Disordered" evidence="4">
    <location>
        <begin position="465"/>
        <end position="496"/>
    </location>
</feature>
<accession>A0ABY9D233</accession>
<evidence type="ECO:0000313" key="7">
    <source>
        <dbReference type="EMBL" id="WKA00812.1"/>
    </source>
</evidence>
<dbReference type="InterPro" id="IPR046341">
    <property type="entry name" value="SET_dom_sf"/>
</dbReference>
<dbReference type="InterPro" id="IPR044431">
    <property type="entry name" value="SET_RBCMT"/>
</dbReference>
<evidence type="ECO:0000256" key="3">
    <source>
        <dbReference type="ARBA" id="ARBA00022691"/>
    </source>
</evidence>
<evidence type="ECO:0000256" key="1">
    <source>
        <dbReference type="ARBA" id="ARBA00022603"/>
    </source>
</evidence>
<keyword evidence="8" id="KW-1185">Reference proteome</keyword>
<dbReference type="InterPro" id="IPR001214">
    <property type="entry name" value="SET_dom"/>
</dbReference>
<dbReference type="Proteomes" id="UP001227230">
    <property type="component" value="Chromosome 13"/>
</dbReference>
<reference evidence="7 8" key="1">
    <citation type="journal article" date="2023" name="Hortic Res">
        <title>The complete reference genome for grapevine (Vitis vinifera L.) genetics and breeding.</title>
        <authorList>
            <person name="Shi X."/>
            <person name="Cao S."/>
            <person name="Wang X."/>
            <person name="Huang S."/>
            <person name="Wang Y."/>
            <person name="Liu Z."/>
            <person name="Liu W."/>
            <person name="Leng X."/>
            <person name="Peng Y."/>
            <person name="Wang N."/>
            <person name="Wang Y."/>
            <person name="Ma Z."/>
            <person name="Xu X."/>
            <person name="Zhang F."/>
            <person name="Xue H."/>
            <person name="Zhong H."/>
            <person name="Wang Y."/>
            <person name="Zhang K."/>
            <person name="Velt A."/>
            <person name="Avia K."/>
            <person name="Holtgrawe D."/>
            <person name="Grimplet J."/>
            <person name="Matus J.T."/>
            <person name="Ware D."/>
            <person name="Wu X."/>
            <person name="Wang H."/>
            <person name="Liu C."/>
            <person name="Fang Y."/>
            <person name="Rustenholz C."/>
            <person name="Cheng Z."/>
            <person name="Xiao H."/>
            <person name="Zhou Y."/>
        </authorList>
    </citation>
    <scope>NUCLEOTIDE SEQUENCE [LARGE SCALE GENOMIC DNA]</scope>
    <source>
        <strain evidence="8">cv. Pinot noir / PN40024</strain>
        <tissue evidence="7">Leaf</tissue>
    </source>
</reference>
<dbReference type="InterPro" id="IPR036464">
    <property type="entry name" value="Rubisco_LSMT_subst-bd_sf"/>
</dbReference>
<dbReference type="InterPro" id="IPR015353">
    <property type="entry name" value="Rubisco_LSMT_subst-bd"/>
</dbReference>
<protein>
    <recommendedName>
        <fullName evidence="9">SET domain-containing protein</fullName>
    </recommendedName>
</protein>
<proteinExistence type="predicted"/>
<evidence type="ECO:0000259" key="6">
    <source>
        <dbReference type="Pfam" id="PF09273"/>
    </source>
</evidence>
<evidence type="ECO:0000313" key="8">
    <source>
        <dbReference type="Proteomes" id="UP001227230"/>
    </source>
</evidence>
<keyword evidence="3" id="KW-0949">S-adenosyl-L-methionine</keyword>
<evidence type="ECO:0008006" key="9">
    <source>
        <dbReference type="Google" id="ProtNLM"/>
    </source>
</evidence>
<feature type="domain" description="SET" evidence="5">
    <location>
        <begin position="69"/>
        <end position="267"/>
    </location>
</feature>
<dbReference type="SUPFAM" id="SSF82199">
    <property type="entry name" value="SET domain"/>
    <property type="match status" value="1"/>
</dbReference>
<name>A0ABY9D233_VITVI</name>
<evidence type="ECO:0000259" key="5">
    <source>
        <dbReference type="Pfam" id="PF00856"/>
    </source>
</evidence>
<dbReference type="SUPFAM" id="SSF81822">
    <property type="entry name" value="RuBisCo LSMT C-terminal, substrate-binding domain"/>
    <property type="match status" value="1"/>
</dbReference>
<evidence type="ECO:0000256" key="4">
    <source>
        <dbReference type="SAM" id="MobiDB-lite"/>
    </source>
</evidence>
<gene>
    <name evidence="7" type="ORF">VitviT2T_019133</name>
</gene>
<dbReference type="CDD" id="cd19179">
    <property type="entry name" value="SET_RBCMT"/>
    <property type="match status" value="1"/>
</dbReference>
<dbReference type="SUPFAM" id="SSF54928">
    <property type="entry name" value="RNA-binding domain, RBD"/>
    <property type="match status" value="1"/>
</dbReference>
<dbReference type="PANTHER" id="PTHR13271">
    <property type="entry name" value="UNCHARACTERIZED PUTATIVE METHYLTRANSFERASE"/>
    <property type="match status" value="1"/>
</dbReference>
<dbReference type="InterPro" id="IPR035979">
    <property type="entry name" value="RBD_domain_sf"/>
</dbReference>
<dbReference type="Pfam" id="PF00856">
    <property type="entry name" value="SET"/>
    <property type="match status" value="1"/>
</dbReference>
<keyword evidence="2" id="KW-0808">Transferase</keyword>
<feature type="domain" description="Rubisco LSMT substrate-binding" evidence="6">
    <location>
        <begin position="302"/>
        <end position="443"/>
    </location>
</feature>
<evidence type="ECO:0000256" key="2">
    <source>
        <dbReference type="ARBA" id="ARBA00022679"/>
    </source>
</evidence>
<dbReference type="Gene3D" id="3.90.1410.10">
    <property type="entry name" value="set domain protein methyltransferase, domain 1"/>
    <property type="match status" value="1"/>
</dbReference>
<dbReference type="Pfam" id="PF09273">
    <property type="entry name" value="Rubis-subs-bind"/>
    <property type="match status" value="1"/>
</dbReference>
<dbReference type="InterPro" id="IPR050600">
    <property type="entry name" value="SETD3_SETD6_MTase"/>
</dbReference>
<dbReference type="Gene3D" id="3.90.1420.10">
    <property type="entry name" value="Rubisco LSMT, substrate-binding domain"/>
    <property type="match status" value="1"/>
</dbReference>
<sequence>MLLGARFIDRCCLHRPIVCLSRRFKFSSPAMPQDSHCVDKDCDDFLPWLEQKAGVEISSVLSIGKSTYGRSLFASKSIQTGDCILKVPYNVQISPDNVPSKINSLLGDEVGNIAKLAIVISVEWKMGQDSEWAPYINRLPQPGEMHSTIFWSEGELKMIQQSSVYQETINQKAQIQKDFLAIKPVLHHFSENLFKDISLKEFMHACALVGSRAWGSTKGLSLIPFADFVNHDGFSDSVLLGDEDKQLSEVIADRNYAPGEQVLIRYGKFPNATLLLDFGFTLPYNIYDQVQIQVNIPHHDLLRTLKLELLHRHCPPKIGDVNSFSSMGNSFTIKEVKSARGKGRGIPQSLRAFARIFCCTSPQELSDLAVEAAQNDGRLARRPLKSWNREIQAHQVLLSWITRLINEYNTSIKSLPLASPLYETFALRKQMARDLLTGELRVLKSAGAWLENYCATLTTKSYLSDENGGSETVLGREREDAHPSSQETNLGFYLPPLSDKMPRYDDRHGSTRLYVGRLSSRTRSRDLEDLFSRYGR</sequence>
<organism evidence="7 8">
    <name type="scientific">Vitis vinifera</name>
    <name type="common">Grape</name>
    <dbReference type="NCBI Taxonomy" id="29760"/>
    <lineage>
        <taxon>Eukaryota</taxon>
        <taxon>Viridiplantae</taxon>
        <taxon>Streptophyta</taxon>
        <taxon>Embryophyta</taxon>
        <taxon>Tracheophyta</taxon>
        <taxon>Spermatophyta</taxon>
        <taxon>Magnoliopsida</taxon>
        <taxon>eudicotyledons</taxon>
        <taxon>Gunneridae</taxon>
        <taxon>Pentapetalae</taxon>
        <taxon>rosids</taxon>
        <taxon>Vitales</taxon>
        <taxon>Vitaceae</taxon>
        <taxon>Viteae</taxon>
        <taxon>Vitis</taxon>
    </lineage>
</organism>
<keyword evidence="1" id="KW-0489">Methyltransferase</keyword>
<dbReference type="PANTHER" id="PTHR13271:SF134">
    <property type="entry name" value="OS01G0976450 PROTEIN"/>
    <property type="match status" value="1"/>
</dbReference>
<dbReference type="EMBL" id="CP126660">
    <property type="protein sequence ID" value="WKA00812.1"/>
    <property type="molecule type" value="Genomic_DNA"/>
</dbReference>